<organism evidence="5 6">
    <name type="scientific">Pseudonocardia eucalypti</name>
    <dbReference type="NCBI Taxonomy" id="648755"/>
    <lineage>
        <taxon>Bacteria</taxon>
        <taxon>Bacillati</taxon>
        <taxon>Actinomycetota</taxon>
        <taxon>Actinomycetes</taxon>
        <taxon>Pseudonocardiales</taxon>
        <taxon>Pseudonocardiaceae</taxon>
        <taxon>Pseudonocardia</taxon>
    </lineage>
</organism>
<evidence type="ECO:0000256" key="3">
    <source>
        <dbReference type="ARBA" id="ARBA00022833"/>
    </source>
</evidence>
<comment type="function">
    <text evidence="4">Catalyzes the deacetylation of 1D-myo-inositol 2-acetamido-2-deoxy-alpha-D-glucopyranoside (GlcNAc-Ins) in the mycothiol biosynthesis pathway.</text>
</comment>
<dbReference type="InterPro" id="IPR017810">
    <property type="entry name" value="Mycothiol_biosynthesis_MshB"/>
</dbReference>
<protein>
    <recommendedName>
        <fullName evidence="4">1D-myo-inositol 2-acetamido-2-deoxy-alpha-D-glucopyranoside deacetylase</fullName>
        <shortName evidence="4">GlcNAc-Ins deacetylase</shortName>
        <ecNumber evidence="4">3.5.1.103</ecNumber>
    </recommendedName>
    <alternativeName>
        <fullName evidence="4">N-acetyl-1-D-myo-inositol-2-amino-2-deoxy-alpha-D-glucopyranoside deacetylase</fullName>
    </alternativeName>
</protein>
<comment type="caution">
    <text evidence="5">The sequence shown here is derived from an EMBL/GenBank/DDBJ whole genome shotgun (WGS) entry which is preliminary data.</text>
</comment>
<accession>A0ABP9Q7Y9</accession>
<dbReference type="InterPro" id="IPR003737">
    <property type="entry name" value="GlcNAc_PI_deacetylase-related"/>
</dbReference>
<name>A0ABP9Q7Y9_9PSEU</name>
<dbReference type="PANTHER" id="PTHR12993">
    <property type="entry name" value="N-ACETYLGLUCOSAMINYL-PHOSPHATIDYLINOSITOL DE-N-ACETYLASE-RELATED"/>
    <property type="match status" value="1"/>
</dbReference>
<dbReference type="NCBIfam" id="TIGR03445">
    <property type="entry name" value="mycothiol_MshB"/>
    <property type="match status" value="1"/>
</dbReference>
<comment type="cofactor">
    <cofactor evidence="4">
        <name>Zn(2+)</name>
        <dbReference type="ChEBI" id="CHEBI:29105"/>
    </cofactor>
    <text evidence="4">Binds 1 zinc ion per subunit.</text>
</comment>
<feature type="binding site" evidence="4">
    <location>
        <position position="19"/>
    </location>
    <ligand>
        <name>Zn(2+)</name>
        <dbReference type="ChEBI" id="CHEBI:29105"/>
    </ligand>
</feature>
<gene>
    <name evidence="5" type="primary">mshB_2</name>
    <name evidence="4" type="synonym">mshB</name>
    <name evidence="5" type="ORF">GCM10023321_37870</name>
</gene>
<dbReference type="SUPFAM" id="SSF102588">
    <property type="entry name" value="LmbE-like"/>
    <property type="match status" value="1"/>
</dbReference>
<dbReference type="Proteomes" id="UP001428817">
    <property type="component" value="Unassembled WGS sequence"/>
</dbReference>
<evidence type="ECO:0000256" key="1">
    <source>
        <dbReference type="ARBA" id="ARBA00022723"/>
    </source>
</evidence>
<comment type="catalytic activity">
    <reaction evidence="4">
        <text>1D-myo-inositol 2-acetamido-2-deoxy-alpha-D-glucopyranoside + H2O = 1D-myo-inositol 2-amino-2-deoxy-alpha-D-glucopyranoside + acetate</text>
        <dbReference type="Rhea" id="RHEA:26180"/>
        <dbReference type="ChEBI" id="CHEBI:15377"/>
        <dbReference type="ChEBI" id="CHEBI:30089"/>
        <dbReference type="ChEBI" id="CHEBI:52442"/>
        <dbReference type="ChEBI" id="CHEBI:58886"/>
        <dbReference type="EC" id="3.5.1.103"/>
    </reaction>
</comment>
<evidence type="ECO:0000313" key="5">
    <source>
        <dbReference type="EMBL" id="GAA5158297.1"/>
    </source>
</evidence>
<evidence type="ECO:0000313" key="6">
    <source>
        <dbReference type="Proteomes" id="UP001428817"/>
    </source>
</evidence>
<dbReference type="EC" id="3.5.1.103" evidence="4"/>
<feature type="binding site" evidence="4">
    <location>
        <position position="22"/>
    </location>
    <ligand>
        <name>Zn(2+)</name>
        <dbReference type="ChEBI" id="CHEBI:29105"/>
    </ligand>
</feature>
<dbReference type="HAMAP" id="MF_01696">
    <property type="entry name" value="MshB"/>
    <property type="match status" value="1"/>
</dbReference>
<feature type="binding site" evidence="4">
    <location>
        <position position="154"/>
    </location>
    <ligand>
        <name>Zn(2+)</name>
        <dbReference type="ChEBI" id="CHEBI:29105"/>
    </ligand>
</feature>
<dbReference type="Pfam" id="PF02585">
    <property type="entry name" value="PIG-L"/>
    <property type="match status" value="1"/>
</dbReference>
<keyword evidence="6" id="KW-1185">Reference proteome</keyword>
<keyword evidence="2 4" id="KW-0378">Hydrolase</keyword>
<keyword evidence="1 4" id="KW-0479">Metal-binding</keyword>
<keyword evidence="3 4" id="KW-0862">Zinc</keyword>
<dbReference type="PANTHER" id="PTHR12993:SF26">
    <property type="entry name" value="1D-MYO-INOSITOL 2-ACETAMIDO-2-DEOXY-ALPHA-D-GLUCOPYRANOSIDE DEACETYLASE"/>
    <property type="match status" value="1"/>
</dbReference>
<reference evidence="6" key="1">
    <citation type="journal article" date="2019" name="Int. J. Syst. Evol. Microbiol.">
        <title>The Global Catalogue of Microorganisms (GCM) 10K type strain sequencing project: providing services to taxonomists for standard genome sequencing and annotation.</title>
        <authorList>
            <consortium name="The Broad Institute Genomics Platform"/>
            <consortium name="The Broad Institute Genome Sequencing Center for Infectious Disease"/>
            <person name="Wu L."/>
            <person name="Ma J."/>
        </authorList>
    </citation>
    <scope>NUCLEOTIDE SEQUENCE [LARGE SCALE GENOMIC DNA]</scope>
    <source>
        <strain evidence="6">JCM 18303</strain>
    </source>
</reference>
<comment type="similarity">
    <text evidence="4">Belongs to the MshB deacetylase family.</text>
</comment>
<evidence type="ECO:0000256" key="2">
    <source>
        <dbReference type="ARBA" id="ARBA00022801"/>
    </source>
</evidence>
<dbReference type="InterPro" id="IPR024078">
    <property type="entry name" value="LmbE-like_dom_sf"/>
</dbReference>
<sequence>MWSTDGMAQTRRLMLVHAHPDDEAIPTGATIARYAAEGVRVCLVTCTRGERGEIVEPERDRLGALTPEKLAIHRETELADAVELLGIARHEWLGGAGRWWDSGMVGTPENEDPRAFARADPAETTREMVRLLREERPEVVVTYDEHGGYGHPDHIQAHRVTMAALDPAADPDYAPELGEPWRVGKAYWSVIPREAVLRMVEEFDFPISDDMPGVPDEVITARVDGRDYRETKVAALRAHRSQVDLVSGFFRFIVERPEFGYEHFQLVRGERGPAGANEQGWEDDLFAGLG</sequence>
<proteinExistence type="inferred from homology"/>
<evidence type="ECO:0000256" key="4">
    <source>
        <dbReference type="HAMAP-Rule" id="MF_01696"/>
    </source>
</evidence>
<dbReference type="EMBL" id="BAABJP010000015">
    <property type="protein sequence ID" value="GAA5158297.1"/>
    <property type="molecule type" value="Genomic_DNA"/>
</dbReference>
<dbReference type="Gene3D" id="3.40.50.10320">
    <property type="entry name" value="LmbE-like"/>
    <property type="match status" value="1"/>
</dbReference>